<dbReference type="Proteomes" id="UP001301769">
    <property type="component" value="Unassembled WGS sequence"/>
</dbReference>
<proteinExistence type="predicted"/>
<reference evidence="1" key="1">
    <citation type="journal article" date="2023" name="Mol. Phylogenet. Evol.">
        <title>Genome-scale phylogeny and comparative genomics of the fungal order Sordariales.</title>
        <authorList>
            <person name="Hensen N."/>
            <person name="Bonometti L."/>
            <person name="Westerberg I."/>
            <person name="Brannstrom I.O."/>
            <person name="Guillou S."/>
            <person name="Cros-Aarteil S."/>
            <person name="Calhoun S."/>
            <person name="Haridas S."/>
            <person name="Kuo A."/>
            <person name="Mondo S."/>
            <person name="Pangilinan J."/>
            <person name="Riley R."/>
            <person name="LaButti K."/>
            <person name="Andreopoulos B."/>
            <person name="Lipzen A."/>
            <person name="Chen C."/>
            <person name="Yan M."/>
            <person name="Daum C."/>
            <person name="Ng V."/>
            <person name="Clum A."/>
            <person name="Steindorff A."/>
            <person name="Ohm R.A."/>
            <person name="Martin F."/>
            <person name="Silar P."/>
            <person name="Natvig D.O."/>
            <person name="Lalanne C."/>
            <person name="Gautier V."/>
            <person name="Ament-Velasquez S.L."/>
            <person name="Kruys A."/>
            <person name="Hutchinson M.I."/>
            <person name="Powell A.J."/>
            <person name="Barry K."/>
            <person name="Miller A.N."/>
            <person name="Grigoriev I.V."/>
            <person name="Debuchy R."/>
            <person name="Gladieux P."/>
            <person name="Hiltunen Thoren M."/>
            <person name="Johannesson H."/>
        </authorList>
    </citation>
    <scope>NUCLEOTIDE SEQUENCE</scope>
    <source>
        <strain evidence="1">PSN293</strain>
    </source>
</reference>
<gene>
    <name evidence="1" type="ORF">QBC37DRAFT_294742</name>
</gene>
<keyword evidence="2" id="KW-1185">Reference proteome</keyword>
<comment type="caution">
    <text evidence="1">The sequence shown here is derived from an EMBL/GenBank/DDBJ whole genome shotgun (WGS) entry which is preliminary data.</text>
</comment>
<evidence type="ECO:0000313" key="1">
    <source>
        <dbReference type="EMBL" id="KAK4209365.1"/>
    </source>
</evidence>
<dbReference type="EMBL" id="MU858207">
    <property type="protein sequence ID" value="KAK4209365.1"/>
    <property type="molecule type" value="Genomic_DNA"/>
</dbReference>
<name>A0AAN7B5Z7_9PEZI</name>
<dbReference type="AlphaFoldDB" id="A0AAN7B5Z7"/>
<sequence length="171" mass="19636">MRQFNRGAYSSFKAVEKLLEIFHLSHEDLLHDPRRLLDFRATDVHDIFCEPWRTTWDAGVGRDSEFTIAVTISLTKDHPDLFDWRYYDLGKHRIARCIRTGVVIDSEGPPAIITIAYRERSLISVDKYDVLVHEPPVEGQPREIFAISPEAALGKSIEEVAKRAILICAFK</sequence>
<accession>A0AAN7B5Z7</accession>
<reference evidence="1" key="2">
    <citation type="submission" date="2023-05" db="EMBL/GenBank/DDBJ databases">
        <authorList>
            <consortium name="Lawrence Berkeley National Laboratory"/>
            <person name="Steindorff A."/>
            <person name="Hensen N."/>
            <person name="Bonometti L."/>
            <person name="Westerberg I."/>
            <person name="Brannstrom I.O."/>
            <person name="Guillou S."/>
            <person name="Cros-Aarteil S."/>
            <person name="Calhoun S."/>
            <person name="Haridas S."/>
            <person name="Kuo A."/>
            <person name="Mondo S."/>
            <person name="Pangilinan J."/>
            <person name="Riley R."/>
            <person name="Labutti K."/>
            <person name="Andreopoulos B."/>
            <person name="Lipzen A."/>
            <person name="Chen C."/>
            <person name="Yanf M."/>
            <person name="Daum C."/>
            <person name="Ng V."/>
            <person name="Clum A."/>
            <person name="Ohm R."/>
            <person name="Martin F."/>
            <person name="Silar P."/>
            <person name="Natvig D."/>
            <person name="Lalanne C."/>
            <person name="Gautier V."/>
            <person name="Ament-Velasquez S.L."/>
            <person name="Kruys A."/>
            <person name="Hutchinson M.I."/>
            <person name="Powell A.J."/>
            <person name="Barry K."/>
            <person name="Miller A.N."/>
            <person name="Grigoriev I.V."/>
            <person name="Debuchy R."/>
            <person name="Gladieux P."/>
            <person name="Thoren M.H."/>
            <person name="Johannesson H."/>
        </authorList>
    </citation>
    <scope>NUCLEOTIDE SEQUENCE</scope>
    <source>
        <strain evidence="1">PSN293</strain>
    </source>
</reference>
<organism evidence="1 2">
    <name type="scientific">Rhypophila decipiens</name>
    <dbReference type="NCBI Taxonomy" id="261697"/>
    <lineage>
        <taxon>Eukaryota</taxon>
        <taxon>Fungi</taxon>
        <taxon>Dikarya</taxon>
        <taxon>Ascomycota</taxon>
        <taxon>Pezizomycotina</taxon>
        <taxon>Sordariomycetes</taxon>
        <taxon>Sordariomycetidae</taxon>
        <taxon>Sordariales</taxon>
        <taxon>Naviculisporaceae</taxon>
        <taxon>Rhypophila</taxon>
    </lineage>
</organism>
<evidence type="ECO:0000313" key="2">
    <source>
        <dbReference type="Proteomes" id="UP001301769"/>
    </source>
</evidence>
<protein>
    <submittedName>
        <fullName evidence="1">Uncharacterized protein</fullName>
    </submittedName>
</protein>